<protein>
    <submittedName>
        <fullName evidence="2">Glycerophosphoryl diester phosphodiesterase</fullName>
    </submittedName>
</protein>
<dbReference type="Proteomes" id="UP000182248">
    <property type="component" value="Unassembled WGS sequence"/>
</dbReference>
<dbReference type="STRING" id="1150368.SAMN02927921_01433"/>
<dbReference type="RefSeq" id="WP_072316668.1">
    <property type="nucleotide sequence ID" value="NZ_FPJE01000006.1"/>
</dbReference>
<dbReference type="GO" id="GO:0006629">
    <property type="term" value="P:lipid metabolic process"/>
    <property type="evidence" value="ECO:0007669"/>
    <property type="project" value="InterPro"/>
</dbReference>
<gene>
    <name evidence="2" type="ORF">SAMN02927921_01433</name>
</gene>
<keyword evidence="3" id="KW-1185">Reference proteome</keyword>
<dbReference type="EMBL" id="FPJE01000006">
    <property type="protein sequence ID" value="SFW38524.1"/>
    <property type="molecule type" value="Genomic_DNA"/>
</dbReference>
<dbReference type="InterPro" id="IPR017946">
    <property type="entry name" value="PLC-like_Pdiesterase_TIM-brl"/>
</dbReference>
<feature type="domain" description="GP-PDE" evidence="1">
    <location>
        <begin position="31"/>
        <end position="259"/>
    </location>
</feature>
<evidence type="ECO:0000259" key="1">
    <source>
        <dbReference type="PROSITE" id="PS51704"/>
    </source>
</evidence>
<evidence type="ECO:0000313" key="2">
    <source>
        <dbReference type="EMBL" id="SFW38524.1"/>
    </source>
</evidence>
<dbReference type="PROSITE" id="PS51704">
    <property type="entry name" value="GP_PDE"/>
    <property type="match status" value="1"/>
</dbReference>
<dbReference type="Pfam" id="PF03009">
    <property type="entry name" value="GDPD"/>
    <property type="match status" value="1"/>
</dbReference>
<name>A0A1K1NT91_9FLAO</name>
<dbReference type="SUPFAM" id="SSF51695">
    <property type="entry name" value="PLC-like phosphodiesterases"/>
    <property type="match status" value="1"/>
</dbReference>
<dbReference type="InterPro" id="IPR030395">
    <property type="entry name" value="GP_PDE_dom"/>
</dbReference>
<accession>A0A1K1NT91</accession>
<proteinExistence type="predicted"/>
<dbReference type="AlphaFoldDB" id="A0A1K1NT91"/>
<dbReference type="PANTHER" id="PTHR46211">
    <property type="entry name" value="GLYCEROPHOSPHORYL DIESTER PHOSPHODIESTERASE"/>
    <property type="match status" value="1"/>
</dbReference>
<dbReference type="PANTHER" id="PTHR46211:SF1">
    <property type="entry name" value="GLYCEROPHOSPHODIESTER PHOSPHODIESTERASE, CYTOPLASMIC"/>
    <property type="match status" value="1"/>
</dbReference>
<evidence type="ECO:0000313" key="3">
    <source>
        <dbReference type="Proteomes" id="UP000182248"/>
    </source>
</evidence>
<organism evidence="2 3">
    <name type="scientific">Sinomicrobium oceani</name>
    <dbReference type="NCBI Taxonomy" id="1150368"/>
    <lineage>
        <taxon>Bacteria</taxon>
        <taxon>Pseudomonadati</taxon>
        <taxon>Bacteroidota</taxon>
        <taxon>Flavobacteriia</taxon>
        <taxon>Flavobacteriales</taxon>
        <taxon>Flavobacteriaceae</taxon>
        <taxon>Sinomicrobium</taxon>
    </lineage>
</organism>
<reference evidence="2 3" key="1">
    <citation type="submission" date="2016-11" db="EMBL/GenBank/DDBJ databases">
        <authorList>
            <person name="Jaros S."/>
            <person name="Januszkiewicz K."/>
            <person name="Wedrychowicz H."/>
        </authorList>
    </citation>
    <scope>NUCLEOTIDE SEQUENCE [LARGE SCALE GENOMIC DNA]</scope>
    <source>
        <strain evidence="2 3">CGMCC 1.12145</strain>
    </source>
</reference>
<dbReference type="Gene3D" id="3.20.20.190">
    <property type="entry name" value="Phosphatidylinositol (PI) phosphodiesterase"/>
    <property type="match status" value="1"/>
</dbReference>
<dbReference type="GO" id="GO:0008081">
    <property type="term" value="F:phosphoric diester hydrolase activity"/>
    <property type="evidence" value="ECO:0007669"/>
    <property type="project" value="InterPro"/>
</dbReference>
<dbReference type="PROSITE" id="PS50007">
    <property type="entry name" value="PIPLC_X_DOMAIN"/>
    <property type="match status" value="1"/>
</dbReference>
<dbReference type="OrthoDB" id="9809583at2"/>
<sequence length="262" mass="29693">MKKFCLIFIITMMYNGSAEVYAQEGQDFHSNKVIAHRGAFKKNGYPENSLASLQQAVKLGCEGSEFDVWMTKDGILVVNHDADFEGMHIEDSTYEELLQKMHPNGENIPTAEAYLLEGMKQHGTKLIFEIKPSKDKALGLELAEKSVALVHRIQAREWVDYISFDYDICKKVMALDPKANVAYLNGDLSPEALKKDGFFGLDYHLQVLKKHPGWIKEAKALGLTINAWTVNKPEDMKWLLEQGADFITTNEPELLLDIIKQK</sequence>